<dbReference type="Proteomes" id="UP000735302">
    <property type="component" value="Unassembled WGS sequence"/>
</dbReference>
<comment type="caution">
    <text evidence="1">The sequence shown here is derived from an EMBL/GenBank/DDBJ whole genome shotgun (WGS) entry which is preliminary data.</text>
</comment>
<proteinExistence type="predicted"/>
<dbReference type="EMBL" id="BLXT01001622">
    <property type="protein sequence ID" value="GFN86926.1"/>
    <property type="molecule type" value="Genomic_DNA"/>
</dbReference>
<gene>
    <name evidence="1" type="ORF">PoB_001343200</name>
</gene>
<protein>
    <submittedName>
        <fullName evidence="1">Uncharacterized protein</fullName>
    </submittedName>
</protein>
<keyword evidence="2" id="KW-1185">Reference proteome</keyword>
<organism evidence="1 2">
    <name type="scientific">Plakobranchus ocellatus</name>
    <dbReference type="NCBI Taxonomy" id="259542"/>
    <lineage>
        <taxon>Eukaryota</taxon>
        <taxon>Metazoa</taxon>
        <taxon>Spiralia</taxon>
        <taxon>Lophotrochozoa</taxon>
        <taxon>Mollusca</taxon>
        <taxon>Gastropoda</taxon>
        <taxon>Heterobranchia</taxon>
        <taxon>Euthyneura</taxon>
        <taxon>Panpulmonata</taxon>
        <taxon>Sacoglossa</taxon>
        <taxon>Placobranchoidea</taxon>
        <taxon>Plakobranchidae</taxon>
        <taxon>Plakobranchus</taxon>
    </lineage>
</organism>
<dbReference type="AlphaFoldDB" id="A0AAV3YVE1"/>
<name>A0AAV3YVE1_9GAST</name>
<evidence type="ECO:0000313" key="1">
    <source>
        <dbReference type="EMBL" id="GFN86926.1"/>
    </source>
</evidence>
<sequence length="125" mass="14041">METKTRVDAEFNKSMIKDLDDRNKFCIDIVDEVYVKASVPYRGGVVFDYTYAVDQPGKKGKTSFFIFVKCFFGGPVFMAKILPFPVMKADFQCSQLCEIFTSLESCGADCCSGQQQQGLRICVPI</sequence>
<reference evidence="1 2" key="1">
    <citation type="journal article" date="2021" name="Elife">
        <title>Chloroplast acquisition without the gene transfer in kleptoplastic sea slugs, Plakobranchus ocellatus.</title>
        <authorList>
            <person name="Maeda T."/>
            <person name="Takahashi S."/>
            <person name="Yoshida T."/>
            <person name="Shimamura S."/>
            <person name="Takaki Y."/>
            <person name="Nagai Y."/>
            <person name="Toyoda A."/>
            <person name="Suzuki Y."/>
            <person name="Arimoto A."/>
            <person name="Ishii H."/>
            <person name="Satoh N."/>
            <person name="Nishiyama T."/>
            <person name="Hasebe M."/>
            <person name="Maruyama T."/>
            <person name="Minagawa J."/>
            <person name="Obokata J."/>
            <person name="Shigenobu S."/>
        </authorList>
    </citation>
    <scope>NUCLEOTIDE SEQUENCE [LARGE SCALE GENOMIC DNA]</scope>
</reference>
<evidence type="ECO:0000313" key="2">
    <source>
        <dbReference type="Proteomes" id="UP000735302"/>
    </source>
</evidence>
<accession>A0AAV3YVE1</accession>